<evidence type="ECO:0000313" key="13">
    <source>
        <dbReference type="Proteomes" id="UP000295565"/>
    </source>
</evidence>
<dbReference type="InterPro" id="IPR004501">
    <property type="entry name" value="PTS_EIIC_3"/>
</dbReference>
<keyword evidence="3 8" id="KW-1003">Cell membrane</keyword>
<dbReference type="NCBIfam" id="TIGR00410">
    <property type="entry name" value="lacE"/>
    <property type="match status" value="1"/>
</dbReference>
<dbReference type="Proteomes" id="UP000295565">
    <property type="component" value="Unassembled WGS sequence"/>
</dbReference>
<accession>A0A4R1J7Y5</accession>
<dbReference type="GO" id="GO:0008982">
    <property type="term" value="F:protein-N(PI)-phosphohistidine-sugar phosphotransferase activity"/>
    <property type="evidence" value="ECO:0007669"/>
    <property type="project" value="UniProtKB-UniRule"/>
</dbReference>
<feature type="region of interest" description="Disordered" evidence="9">
    <location>
        <begin position="419"/>
        <end position="445"/>
    </location>
</feature>
<evidence type="ECO:0000256" key="1">
    <source>
        <dbReference type="ARBA" id="ARBA00004651"/>
    </source>
</evidence>
<feature type="transmembrane region" description="Helical" evidence="10">
    <location>
        <begin position="245"/>
        <end position="267"/>
    </location>
</feature>
<dbReference type="RefSeq" id="WP_131913998.1">
    <property type="nucleotide sequence ID" value="NZ_OU594967.1"/>
</dbReference>
<feature type="transmembrane region" description="Helical" evidence="10">
    <location>
        <begin position="279"/>
        <end position="300"/>
    </location>
</feature>
<keyword evidence="13" id="KW-1185">Reference proteome</keyword>
<protein>
    <recommendedName>
        <fullName evidence="8">Permease IIC component</fullName>
    </recommendedName>
</protein>
<dbReference type="Pfam" id="PF02378">
    <property type="entry name" value="PTS_EIIC"/>
    <property type="match status" value="1"/>
</dbReference>
<feature type="domain" description="PTS EIIC type-3" evidence="11">
    <location>
        <begin position="9"/>
        <end position="405"/>
    </location>
</feature>
<proteinExistence type="predicted"/>
<evidence type="ECO:0000256" key="9">
    <source>
        <dbReference type="SAM" id="MobiDB-lite"/>
    </source>
</evidence>
<comment type="function">
    <text evidence="8">The phosphoenolpyruvate-dependent sugar phosphotransferase system (PTS), a major carbohydrate active -transport system, catalyzes the phosphorylation of incoming sugar substrates concomitant with their translocation across the cell membrane.</text>
</comment>
<dbReference type="InterPro" id="IPR051088">
    <property type="entry name" value="PTS_Sugar-EIIC/EIIB"/>
</dbReference>
<gene>
    <name evidence="12" type="ORF">EV690_3250</name>
</gene>
<evidence type="ECO:0000259" key="11">
    <source>
        <dbReference type="PROSITE" id="PS51105"/>
    </source>
</evidence>
<comment type="subcellular location">
    <subcellularLocation>
        <location evidence="1">Cell membrane</location>
        <topology evidence="1">Multi-pass membrane protein</topology>
    </subcellularLocation>
</comment>
<feature type="transmembrane region" description="Helical" evidence="10">
    <location>
        <begin position="387"/>
        <end position="406"/>
    </location>
</feature>
<feature type="transmembrane region" description="Helical" evidence="10">
    <location>
        <begin position="25"/>
        <end position="49"/>
    </location>
</feature>
<keyword evidence="2 8" id="KW-0813">Transport</keyword>
<feature type="transmembrane region" description="Helical" evidence="10">
    <location>
        <begin position="219"/>
        <end position="238"/>
    </location>
</feature>
<evidence type="ECO:0000256" key="10">
    <source>
        <dbReference type="SAM" id="Phobius"/>
    </source>
</evidence>
<dbReference type="InterPro" id="IPR003352">
    <property type="entry name" value="PTS_EIIC"/>
</dbReference>
<name>A0A4R1J7Y5_9GAMM</name>
<keyword evidence="7 8" id="KW-0472">Membrane</keyword>
<keyword evidence="5 10" id="KW-0812">Transmembrane</keyword>
<feature type="transmembrane region" description="Helical" evidence="10">
    <location>
        <begin position="102"/>
        <end position="120"/>
    </location>
</feature>
<feature type="transmembrane region" description="Helical" evidence="10">
    <location>
        <begin position="69"/>
        <end position="90"/>
    </location>
</feature>
<dbReference type="OrthoDB" id="5843984at2"/>
<dbReference type="EMBL" id="SMGD01000017">
    <property type="protein sequence ID" value="TCK46665.1"/>
    <property type="molecule type" value="Genomic_DNA"/>
</dbReference>
<dbReference type="GO" id="GO:0009401">
    <property type="term" value="P:phosphoenolpyruvate-dependent sugar phosphotransferase system"/>
    <property type="evidence" value="ECO:0007669"/>
    <property type="project" value="InterPro"/>
</dbReference>
<evidence type="ECO:0000256" key="4">
    <source>
        <dbReference type="ARBA" id="ARBA00022597"/>
    </source>
</evidence>
<evidence type="ECO:0000256" key="3">
    <source>
        <dbReference type="ARBA" id="ARBA00022475"/>
    </source>
</evidence>
<feature type="compositionally biased region" description="Basic and acidic residues" evidence="9">
    <location>
        <begin position="434"/>
        <end position="445"/>
    </location>
</feature>
<dbReference type="GO" id="GO:1901264">
    <property type="term" value="P:carbohydrate derivative transport"/>
    <property type="evidence" value="ECO:0007669"/>
    <property type="project" value="TreeGrafter"/>
</dbReference>
<dbReference type="PIRSF" id="PIRSF006351">
    <property type="entry name" value="PTS_EIIC-Cellobiose"/>
    <property type="match status" value="1"/>
</dbReference>
<evidence type="ECO:0000256" key="6">
    <source>
        <dbReference type="ARBA" id="ARBA00022989"/>
    </source>
</evidence>
<reference evidence="12 13" key="1">
    <citation type="submission" date="2019-03" db="EMBL/GenBank/DDBJ databases">
        <title>Genomic Encyclopedia of Type Strains, Phase IV (KMG-IV): sequencing the most valuable type-strain genomes for metagenomic binning, comparative biology and taxonomic classification.</title>
        <authorList>
            <person name="Goeker M."/>
        </authorList>
    </citation>
    <scope>NUCLEOTIDE SEQUENCE [LARGE SCALE GENOMIC DNA]</scope>
    <source>
        <strain evidence="12 13">DSM 18577</strain>
    </source>
</reference>
<feature type="transmembrane region" description="Helical" evidence="10">
    <location>
        <begin position="176"/>
        <end position="199"/>
    </location>
</feature>
<keyword evidence="6 10" id="KW-1133">Transmembrane helix</keyword>
<evidence type="ECO:0000256" key="8">
    <source>
        <dbReference type="PIRNR" id="PIRNR006351"/>
    </source>
</evidence>
<sequence>MNIKNNNTLIKNVNKYVNKIQRSQFVNGITGGMMAAMPITILGAFAALFLHLPIDGYKEFIASSGIETALKLIVTFTTNFLAVIFCVSIAGSYAKQHDEDPLFCAILAFICFFIVTPMTISSGSVPVINMKWLGGFGIFTGIVVSIVSTRLYIYLRLKGFTIKMPSSVPPVVSDSFSSLIPGFASIIFFTAVSVIFKFTSFGSIHQFVYSFLQIPLEGVGGNIVSIIILWTFAQLLWFVGIHGTLVIYSVVLPIFTAMDATQLSAYAAGTALPHITGRAFVSTYTMSASAIGFTLLMMFASKSQRYKKMGKLTTIPALFGISEPLVFGTPLVFNFRFFIPFIFLNAVCLAIAYFVTYIGLVPRVAGITPMAGMPIILNGIMEGSWKIAVLQVFLVLLQIVCWYPFFRKADNESYREECEDAKKEQNEDSISDMESSRLTKVNEGE</sequence>
<organism evidence="12 13">
    <name type="scientific">Celerinatantimonas diazotrophica</name>
    <dbReference type="NCBI Taxonomy" id="412034"/>
    <lineage>
        <taxon>Bacteria</taxon>
        <taxon>Pseudomonadati</taxon>
        <taxon>Pseudomonadota</taxon>
        <taxon>Gammaproteobacteria</taxon>
        <taxon>Celerinatantimonadaceae</taxon>
        <taxon>Celerinatantimonas</taxon>
    </lineage>
</organism>
<keyword evidence="4 8" id="KW-0762">Sugar transport</keyword>
<comment type="caution">
    <text evidence="12">The sequence shown here is derived from an EMBL/GenBank/DDBJ whole genome shotgun (WGS) entry which is preliminary data.</text>
</comment>
<dbReference type="AlphaFoldDB" id="A0A4R1J7Y5"/>
<evidence type="ECO:0000256" key="2">
    <source>
        <dbReference type="ARBA" id="ARBA00022448"/>
    </source>
</evidence>
<evidence type="ECO:0000256" key="7">
    <source>
        <dbReference type="ARBA" id="ARBA00023136"/>
    </source>
</evidence>
<evidence type="ECO:0000313" key="12">
    <source>
        <dbReference type="EMBL" id="TCK46665.1"/>
    </source>
</evidence>
<dbReference type="PANTHER" id="PTHR33989">
    <property type="match status" value="1"/>
</dbReference>
<dbReference type="PANTHER" id="PTHR33989:SF4">
    <property type="entry name" value="PTS SYSTEM N,N'-DIACETYLCHITOBIOSE-SPECIFIC EIIC COMPONENT"/>
    <property type="match status" value="1"/>
</dbReference>
<dbReference type="GO" id="GO:0005886">
    <property type="term" value="C:plasma membrane"/>
    <property type="evidence" value="ECO:0007669"/>
    <property type="project" value="UniProtKB-SubCell"/>
</dbReference>
<feature type="transmembrane region" description="Helical" evidence="10">
    <location>
        <begin position="337"/>
        <end position="357"/>
    </location>
</feature>
<dbReference type="PROSITE" id="PS51105">
    <property type="entry name" value="PTS_EIIC_TYPE_3"/>
    <property type="match status" value="1"/>
</dbReference>
<feature type="transmembrane region" description="Helical" evidence="10">
    <location>
        <begin position="132"/>
        <end position="155"/>
    </location>
</feature>
<evidence type="ECO:0000256" key="5">
    <source>
        <dbReference type="ARBA" id="ARBA00022692"/>
    </source>
</evidence>
<dbReference type="InterPro" id="IPR004796">
    <property type="entry name" value="PTS_IIC_cello"/>
</dbReference>